<organism evidence="1 2">
    <name type="scientific">Blepharisma stoltei</name>
    <dbReference type="NCBI Taxonomy" id="1481888"/>
    <lineage>
        <taxon>Eukaryota</taxon>
        <taxon>Sar</taxon>
        <taxon>Alveolata</taxon>
        <taxon>Ciliophora</taxon>
        <taxon>Postciliodesmatophora</taxon>
        <taxon>Heterotrichea</taxon>
        <taxon>Heterotrichida</taxon>
        <taxon>Blepharismidae</taxon>
        <taxon>Blepharisma</taxon>
    </lineage>
</organism>
<dbReference type="GO" id="GO:0006281">
    <property type="term" value="P:DNA repair"/>
    <property type="evidence" value="ECO:0007669"/>
    <property type="project" value="UniProtKB-ARBA"/>
</dbReference>
<evidence type="ECO:0000313" key="2">
    <source>
        <dbReference type="Proteomes" id="UP001162131"/>
    </source>
</evidence>
<dbReference type="AlphaFoldDB" id="A0AAU9KEK6"/>
<name>A0AAU9KEK6_9CILI</name>
<proteinExistence type="predicted"/>
<dbReference type="SUPFAM" id="SSF52980">
    <property type="entry name" value="Restriction endonuclease-like"/>
    <property type="match status" value="1"/>
</dbReference>
<dbReference type="Gene3D" id="3.40.960.10">
    <property type="entry name" value="VSR Endonuclease"/>
    <property type="match status" value="1"/>
</dbReference>
<gene>
    <name evidence="1" type="ORF">BSTOLATCC_MIC66065</name>
</gene>
<protein>
    <recommendedName>
        <fullName evidence="3">DUF559 domain-containing protein</fullName>
    </recommendedName>
</protein>
<dbReference type="InterPro" id="IPR011335">
    <property type="entry name" value="Restrct_endonuc-II-like"/>
</dbReference>
<reference evidence="1" key="1">
    <citation type="submission" date="2021-09" db="EMBL/GenBank/DDBJ databases">
        <authorList>
            <consortium name="AG Swart"/>
            <person name="Singh M."/>
            <person name="Singh A."/>
            <person name="Seah K."/>
            <person name="Emmerich C."/>
        </authorList>
    </citation>
    <scope>NUCLEOTIDE SEQUENCE</scope>
    <source>
        <strain evidence="1">ATCC30299</strain>
    </source>
</reference>
<accession>A0AAU9KEK6</accession>
<evidence type="ECO:0008006" key="3">
    <source>
        <dbReference type="Google" id="ProtNLM"/>
    </source>
</evidence>
<sequence length="535" mass="62944">MVMWLKRFLHQANKQDFLRDIKSFSKIAQNEPSNVQVRRKFQNMVNYYKDVYLQFNSDPEVLCTLSYWANKIGSHDAKLWELIDKEIPNALEVIRGKSLVLLAHGVIGRPEAEKVFLNHVIARIDELSPRELAEIVKTLPNSELLNILASDYTKILIGNGLDLLFYVTAFNDPGVLDYLETKFYEMLPNLNNMQTILGIVYELSNKERVIKYETVYLLEQKIINSAKDLNLKDINHTLQLFQKKYFWGIVSKEFWDNFEEIVKNSSEKFPIAIVMSYCSKNLFFRPALFEYLKNKWIEQVELNKEVEVFREGFRALANTPYFTGGLMEWSKHHILKMMNKFNGYDTVTMMKALTLISNYDPEIWNPFIERFSRYIYKKINDKERLIAHNISVCLDIDKPDGYLEWKEKIIGNIGDSYKSVPDNRIKGKYERIILDFLKDKGFEAVTNCRVNELYEVDLIMPEKKIIVEFLGKPWHISQHNMQIDPQTQQKFRHLNILGWNVIGISEMDNFEISLINALNSLENQQNNPQFIHIDK</sequence>
<dbReference type="Proteomes" id="UP001162131">
    <property type="component" value="Unassembled WGS sequence"/>
</dbReference>
<keyword evidence="2" id="KW-1185">Reference proteome</keyword>
<dbReference type="EMBL" id="CAJZBQ010000064">
    <property type="protein sequence ID" value="CAG9336184.1"/>
    <property type="molecule type" value="Genomic_DNA"/>
</dbReference>
<comment type="caution">
    <text evidence="1">The sequence shown here is derived from an EMBL/GenBank/DDBJ whole genome shotgun (WGS) entry which is preliminary data.</text>
</comment>
<evidence type="ECO:0000313" key="1">
    <source>
        <dbReference type="EMBL" id="CAG9336184.1"/>
    </source>
</evidence>